<proteinExistence type="predicted"/>
<dbReference type="Proteomes" id="UP000612893">
    <property type="component" value="Unassembled WGS sequence"/>
</dbReference>
<dbReference type="Pfam" id="PF13751">
    <property type="entry name" value="DDE_Tnp_1_6"/>
    <property type="match status" value="1"/>
</dbReference>
<protein>
    <submittedName>
        <fullName evidence="2">Transposase</fullName>
    </submittedName>
</protein>
<reference evidence="2" key="1">
    <citation type="submission" date="2020-10" db="EMBL/GenBank/DDBJ databases">
        <title>Ca. Dormibacterota MAGs.</title>
        <authorList>
            <person name="Montgomery K."/>
        </authorList>
    </citation>
    <scope>NUCLEOTIDE SEQUENCE [LARGE SCALE GENOMIC DNA]</scope>
    <source>
        <strain evidence="2">SC8812_S17_10</strain>
    </source>
</reference>
<evidence type="ECO:0000313" key="3">
    <source>
        <dbReference type="Proteomes" id="UP000612893"/>
    </source>
</evidence>
<dbReference type="PANTHER" id="PTHR33408:SF2">
    <property type="entry name" value="TRANSPOSASE DDE DOMAIN-CONTAINING PROTEIN"/>
    <property type="match status" value="1"/>
</dbReference>
<evidence type="ECO:0000259" key="1">
    <source>
        <dbReference type="Pfam" id="PF13751"/>
    </source>
</evidence>
<dbReference type="EMBL" id="JAEKNR010000167">
    <property type="protein sequence ID" value="MBJ7599662.1"/>
    <property type="molecule type" value="Genomic_DNA"/>
</dbReference>
<organism evidence="2 3">
    <name type="scientific">Candidatus Nephthysia bennettiae</name>
    <dbReference type="NCBI Taxonomy" id="3127016"/>
    <lineage>
        <taxon>Bacteria</taxon>
        <taxon>Bacillati</taxon>
        <taxon>Candidatus Dormiibacterota</taxon>
        <taxon>Candidatus Dormibacteria</taxon>
        <taxon>Candidatus Dormibacterales</taxon>
        <taxon>Candidatus Dormibacteraceae</taxon>
        <taxon>Candidatus Nephthysia</taxon>
    </lineage>
</organism>
<dbReference type="AlphaFoldDB" id="A0A934NEL5"/>
<dbReference type="PANTHER" id="PTHR33408">
    <property type="entry name" value="TRANSPOSASE"/>
    <property type="match status" value="1"/>
</dbReference>
<dbReference type="InterPro" id="IPR025668">
    <property type="entry name" value="Tnp_DDE_dom"/>
</dbReference>
<gene>
    <name evidence="2" type="ORF">JF922_16485</name>
</gene>
<feature type="domain" description="Transposase DDE" evidence="1">
    <location>
        <begin position="51"/>
        <end position="170"/>
    </location>
</feature>
<sequence length="218" mass="24513">MADTGYAGTTAYRTCARRGVLPSIRGHPSVNRRGGYDRDRFTYDGVHDRYICPQGHPLVRVHDNVPMQQQIYRASLADCRACPIRVECNPGAKASRIVSRSFEHELLEAVAEHLKTPRARDALRRRKQFVELAMADAKVRHDMHRAQRRGRENMFIQAVLTAATMNLLKLAQHSRKVGSGAAAMVNRPIECRIRPFIHVGSLLAGSLHPWRLAAAPYS</sequence>
<keyword evidence="3" id="KW-1185">Reference proteome</keyword>
<accession>A0A934NEL5</accession>
<evidence type="ECO:0000313" key="2">
    <source>
        <dbReference type="EMBL" id="MBJ7599662.1"/>
    </source>
</evidence>
<comment type="caution">
    <text evidence="2">The sequence shown here is derived from an EMBL/GenBank/DDBJ whole genome shotgun (WGS) entry which is preliminary data.</text>
</comment>
<name>A0A934NEL5_9BACT</name>